<dbReference type="PANTHER" id="PTHR30461">
    <property type="entry name" value="DNA-INVERTASE FROM LAMBDOID PROPHAGE"/>
    <property type="match status" value="1"/>
</dbReference>
<dbReference type="Pfam" id="PF07508">
    <property type="entry name" value="Recombinase"/>
    <property type="match status" value="1"/>
</dbReference>
<gene>
    <name evidence="2" type="ORF">OBE_08431</name>
</gene>
<reference evidence="2" key="1">
    <citation type="journal article" date="2013" name="Environ. Microbiol.">
        <title>Microbiota from the distal guts of lean and obese adolescents exhibit partial functional redundancy besides clear differences in community structure.</title>
        <authorList>
            <person name="Ferrer M."/>
            <person name="Ruiz A."/>
            <person name="Lanza F."/>
            <person name="Haange S.B."/>
            <person name="Oberbach A."/>
            <person name="Till H."/>
            <person name="Bargiela R."/>
            <person name="Campoy C."/>
            <person name="Segura M.T."/>
            <person name="Richter M."/>
            <person name="von Bergen M."/>
            <person name="Seifert J."/>
            <person name="Suarez A."/>
        </authorList>
    </citation>
    <scope>NUCLEOTIDE SEQUENCE</scope>
</reference>
<organism evidence="2">
    <name type="scientific">human gut metagenome</name>
    <dbReference type="NCBI Taxonomy" id="408170"/>
    <lineage>
        <taxon>unclassified sequences</taxon>
        <taxon>metagenomes</taxon>
        <taxon>organismal metagenomes</taxon>
    </lineage>
</organism>
<dbReference type="PANTHER" id="PTHR30461:SF23">
    <property type="entry name" value="DNA RECOMBINASE-RELATED"/>
    <property type="match status" value="1"/>
</dbReference>
<dbReference type="InterPro" id="IPR050639">
    <property type="entry name" value="SSR_resolvase"/>
</dbReference>
<dbReference type="InterPro" id="IPR011109">
    <property type="entry name" value="DNA_bind_recombinase_dom"/>
</dbReference>
<feature type="domain" description="Recombinase" evidence="1">
    <location>
        <begin position="15"/>
        <end position="86"/>
    </location>
</feature>
<dbReference type="PROSITE" id="PS51737">
    <property type="entry name" value="RECOMBINASE_DNA_BIND"/>
    <property type="match status" value="1"/>
</dbReference>
<dbReference type="GO" id="GO:0000150">
    <property type="term" value="F:DNA strand exchange activity"/>
    <property type="evidence" value="ECO:0007669"/>
    <property type="project" value="InterPro"/>
</dbReference>
<evidence type="ECO:0000313" key="2">
    <source>
        <dbReference type="EMBL" id="EKC61520.1"/>
    </source>
</evidence>
<dbReference type="AlphaFoldDB" id="K1T5H2"/>
<dbReference type="EMBL" id="AJWZ01005821">
    <property type="protein sequence ID" value="EKC61520.1"/>
    <property type="molecule type" value="Genomic_DNA"/>
</dbReference>
<dbReference type="Gene3D" id="3.90.1750.20">
    <property type="entry name" value="Putative Large Serine Recombinase, Chain B, Domain 2"/>
    <property type="match status" value="1"/>
</dbReference>
<dbReference type="GO" id="GO:0003677">
    <property type="term" value="F:DNA binding"/>
    <property type="evidence" value="ECO:0007669"/>
    <property type="project" value="InterPro"/>
</dbReference>
<name>K1T5H2_9ZZZZ</name>
<accession>K1T5H2</accession>
<feature type="non-terminal residue" evidence="2">
    <location>
        <position position="1"/>
    </location>
</feature>
<dbReference type="InterPro" id="IPR038109">
    <property type="entry name" value="DNA_bind_recomb_sf"/>
</dbReference>
<sequence>DINAEKCLSTGGNIALGYKVDKDKRFQIDPETAPIVQFILESYASGKTVTEITNKLNAQGIRTSRGTKFNNNSLHTMLKNKRYIGI</sequence>
<comment type="caution">
    <text evidence="2">The sequence shown here is derived from an EMBL/GenBank/DDBJ whole genome shotgun (WGS) entry which is preliminary data.</text>
</comment>
<proteinExistence type="predicted"/>
<protein>
    <submittedName>
        <fullName evidence="2">Resolvase domain protein</fullName>
    </submittedName>
</protein>
<evidence type="ECO:0000259" key="1">
    <source>
        <dbReference type="PROSITE" id="PS51737"/>
    </source>
</evidence>